<gene>
    <name evidence="4" type="ORF">CXZ10_13645</name>
</gene>
<dbReference type="InterPro" id="IPR036249">
    <property type="entry name" value="Thioredoxin-like_sf"/>
</dbReference>
<organism evidence="4 5">
    <name type="scientific">Pleomorphomonas diazotrophica</name>
    <dbReference type="NCBI Taxonomy" id="1166257"/>
    <lineage>
        <taxon>Bacteria</taxon>
        <taxon>Pseudomonadati</taxon>
        <taxon>Pseudomonadota</taxon>
        <taxon>Alphaproteobacteria</taxon>
        <taxon>Hyphomicrobiales</taxon>
        <taxon>Pleomorphomonadaceae</taxon>
        <taxon>Pleomorphomonas</taxon>
    </lineage>
</organism>
<protein>
    <submittedName>
        <fullName evidence="4">Glutathione S-transferase</fullName>
    </submittedName>
</protein>
<comment type="subunit">
    <text evidence="1">Homodimer.</text>
</comment>
<dbReference type="CDD" id="cd00299">
    <property type="entry name" value="GST_C_family"/>
    <property type="match status" value="1"/>
</dbReference>
<name>A0A1I4SQA5_9HYPH</name>
<keyword evidence="5" id="KW-1185">Reference proteome</keyword>
<reference evidence="4 5" key="1">
    <citation type="submission" date="2017-12" db="EMBL/GenBank/DDBJ databases">
        <title>Anaerobic carbon monoxide metabolism by Pleomorphomonas carboxyditropha sp. nov., a new mesophilic hydrogenogenic carboxidotroph.</title>
        <authorList>
            <person name="Esquivel-Elizondo S."/>
            <person name="Krajmalnik-Brown R."/>
        </authorList>
    </citation>
    <scope>NUCLEOTIDE SEQUENCE [LARGE SCALE GENOMIC DNA]</scope>
    <source>
        <strain evidence="4 5">R5-392</strain>
    </source>
</reference>
<evidence type="ECO:0000313" key="4">
    <source>
        <dbReference type="EMBL" id="PKR88451.1"/>
    </source>
</evidence>
<dbReference type="AlphaFoldDB" id="A0A1I4SQA5"/>
<accession>A0A1I4SQA5</accession>
<evidence type="ECO:0000313" key="5">
    <source>
        <dbReference type="Proteomes" id="UP000233491"/>
    </source>
</evidence>
<dbReference type="PANTHER" id="PTHR43969">
    <property type="entry name" value="GLUTATHIONE S TRANSFERASE D10, ISOFORM A-RELATED"/>
    <property type="match status" value="1"/>
</dbReference>
<sequence>MLKLYHHPFSTTSRFVRLMLAEHDAKVELIVEKSWERRPEFLELNPAGSVPVLVENDGPPIVGAGPIMEYVDETRGYALGDRRLMPNHPEARAEMRRLVDWFLHKTHDEAVHYFQHEKIMKLELPRELGGGSPDNQVLRVARVNIKHHLHYVGWLAGSRNWLSGEQLTFADLAAAAELSVVDYVGDVPWDEDLNAKYWYARIKSRPTFRTLLADRLPGLPAAPIYTDLDF</sequence>
<dbReference type="EMBL" id="PJNW01000011">
    <property type="protein sequence ID" value="PKR88451.1"/>
    <property type="molecule type" value="Genomic_DNA"/>
</dbReference>
<dbReference type="GO" id="GO:0006749">
    <property type="term" value="P:glutathione metabolic process"/>
    <property type="evidence" value="ECO:0007669"/>
    <property type="project" value="TreeGrafter"/>
</dbReference>
<feature type="domain" description="GST C-terminal" evidence="3">
    <location>
        <begin position="88"/>
        <end position="224"/>
    </location>
</feature>
<comment type="caution">
    <text evidence="4">The sequence shown here is derived from an EMBL/GenBank/DDBJ whole genome shotgun (WGS) entry which is preliminary data.</text>
</comment>
<evidence type="ECO:0000259" key="2">
    <source>
        <dbReference type="PROSITE" id="PS50404"/>
    </source>
</evidence>
<keyword evidence="4" id="KW-0808">Transferase</keyword>
<dbReference type="SFLD" id="SFLDS00019">
    <property type="entry name" value="Glutathione_Transferase_(cytos"/>
    <property type="match status" value="1"/>
</dbReference>
<proteinExistence type="predicted"/>
<dbReference type="Gene3D" id="3.40.30.10">
    <property type="entry name" value="Glutaredoxin"/>
    <property type="match status" value="1"/>
</dbReference>
<dbReference type="InterPro" id="IPR004045">
    <property type="entry name" value="Glutathione_S-Trfase_N"/>
</dbReference>
<dbReference type="InterPro" id="IPR036282">
    <property type="entry name" value="Glutathione-S-Trfase_C_sf"/>
</dbReference>
<dbReference type="GO" id="GO:0004364">
    <property type="term" value="F:glutathione transferase activity"/>
    <property type="evidence" value="ECO:0007669"/>
    <property type="project" value="TreeGrafter"/>
</dbReference>
<dbReference type="Gene3D" id="1.20.1050.10">
    <property type="match status" value="1"/>
</dbReference>
<dbReference type="SUPFAM" id="SSF52833">
    <property type="entry name" value="Thioredoxin-like"/>
    <property type="match status" value="1"/>
</dbReference>
<evidence type="ECO:0000256" key="1">
    <source>
        <dbReference type="ARBA" id="ARBA00011738"/>
    </source>
</evidence>
<dbReference type="PROSITE" id="PS50404">
    <property type="entry name" value="GST_NTER"/>
    <property type="match status" value="1"/>
</dbReference>
<dbReference type="InterPro" id="IPR040079">
    <property type="entry name" value="Glutathione_S-Trfase"/>
</dbReference>
<dbReference type="CDD" id="cd00570">
    <property type="entry name" value="GST_N_family"/>
    <property type="match status" value="1"/>
</dbReference>
<dbReference type="Proteomes" id="UP000233491">
    <property type="component" value="Unassembled WGS sequence"/>
</dbReference>
<dbReference type="OrthoDB" id="9794721at2"/>
<dbReference type="SUPFAM" id="SSF47616">
    <property type="entry name" value="GST C-terminal domain-like"/>
    <property type="match status" value="1"/>
</dbReference>
<dbReference type="RefSeq" id="WP_101289905.1">
    <property type="nucleotide sequence ID" value="NZ_FOUQ01000004.1"/>
</dbReference>
<dbReference type="PROSITE" id="PS50405">
    <property type="entry name" value="GST_CTER"/>
    <property type="match status" value="1"/>
</dbReference>
<dbReference type="PANTHER" id="PTHR43969:SF9">
    <property type="entry name" value="GLUTATHIONE S TRANSFERASE D10, ISOFORM A-RELATED"/>
    <property type="match status" value="1"/>
</dbReference>
<dbReference type="InterPro" id="IPR010987">
    <property type="entry name" value="Glutathione-S-Trfase_C-like"/>
</dbReference>
<evidence type="ECO:0000259" key="3">
    <source>
        <dbReference type="PROSITE" id="PS50405"/>
    </source>
</evidence>
<feature type="domain" description="GST N-terminal" evidence="2">
    <location>
        <begin position="1"/>
        <end position="79"/>
    </location>
</feature>
<dbReference type="Pfam" id="PF13417">
    <property type="entry name" value="GST_N_3"/>
    <property type="match status" value="1"/>
</dbReference>